<reference evidence="1" key="1">
    <citation type="submission" date="2022-11" db="EMBL/GenBank/DDBJ databases">
        <title>Lacinutrix neustonica HL-RS19T sp. nov., isolated from the surface microlayer sample of brackish Lake Shihwa.</title>
        <authorList>
            <person name="Choi J.Y."/>
            <person name="Hwang C.Y."/>
        </authorList>
    </citation>
    <scope>NUCLEOTIDE SEQUENCE</scope>
    <source>
        <strain evidence="1">HL-RS19</strain>
    </source>
</reference>
<dbReference type="RefSeq" id="WP_267677648.1">
    <property type="nucleotide sequence ID" value="NZ_CP113088.1"/>
</dbReference>
<dbReference type="EMBL" id="CP113088">
    <property type="protein sequence ID" value="WAC03069.1"/>
    <property type="molecule type" value="Genomic_DNA"/>
</dbReference>
<dbReference type="KEGG" id="lnu:N7U66_05425"/>
<dbReference type="Proteomes" id="UP001164705">
    <property type="component" value="Chromosome"/>
</dbReference>
<evidence type="ECO:0000313" key="2">
    <source>
        <dbReference type="Proteomes" id="UP001164705"/>
    </source>
</evidence>
<proteinExistence type="predicted"/>
<organism evidence="1 2">
    <name type="scientific">Lacinutrix neustonica</name>
    <dbReference type="NCBI Taxonomy" id="2980107"/>
    <lineage>
        <taxon>Bacteria</taxon>
        <taxon>Pseudomonadati</taxon>
        <taxon>Bacteroidota</taxon>
        <taxon>Flavobacteriia</taxon>
        <taxon>Flavobacteriales</taxon>
        <taxon>Flavobacteriaceae</taxon>
        <taxon>Lacinutrix</taxon>
    </lineage>
</organism>
<evidence type="ECO:0000313" key="1">
    <source>
        <dbReference type="EMBL" id="WAC03069.1"/>
    </source>
</evidence>
<accession>A0A9E8MY79</accession>
<gene>
    <name evidence="1" type="ORF">N7U66_05425</name>
</gene>
<sequence length="78" mass="8461">MEKHRDSENSVIANAVAEWADGDSLASHPAINGDYFCTNDNAKKAGTNSVLSLNNMNILNQEFGAKKINPTELAELIK</sequence>
<name>A0A9E8MY79_9FLAO</name>
<protein>
    <submittedName>
        <fullName evidence="1">Uncharacterized protein</fullName>
    </submittedName>
</protein>
<dbReference type="AlphaFoldDB" id="A0A9E8MY79"/>
<keyword evidence="2" id="KW-1185">Reference proteome</keyword>